<gene>
    <name evidence="2" type="ORF">AOQ84DRAFT_224283</name>
</gene>
<name>A0A8E2EWM8_9PEZI</name>
<reference evidence="2 3" key="1">
    <citation type="journal article" date="2016" name="Nat. Commun.">
        <title>Ectomycorrhizal ecology is imprinted in the genome of the dominant symbiotic fungus Cenococcum geophilum.</title>
        <authorList>
            <consortium name="DOE Joint Genome Institute"/>
            <person name="Peter M."/>
            <person name="Kohler A."/>
            <person name="Ohm R.A."/>
            <person name="Kuo A."/>
            <person name="Krutzmann J."/>
            <person name="Morin E."/>
            <person name="Arend M."/>
            <person name="Barry K.W."/>
            <person name="Binder M."/>
            <person name="Choi C."/>
            <person name="Clum A."/>
            <person name="Copeland A."/>
            <person name="Grisel N."/>
            <person name="Haridas S."/>
            <person name="Kipfer T."/>
            <person name="LaButti K."/>
            <person name="Lindquist E."/>
            <person name="Lipzen A."/>
            <person name="Maire R."/>
            <person name="Meier B."/>
            <person name="Mihaltcheva S."/>
            <person name="Molinier V."/>
            <person name="Murat C."/>
            <person name="Poggeler S."/>
            <person name="Quandt C.A."/>
            <person name="Sperisen C."/>
            <person name="Tritt A."/>
            <person name="Tisserant E."/>
            <person name="Crous P.W."/>
            <person name="Henrissat B."/>
            <person name="Nehls U."/>
            <person name="Egli S."/>
            <person name="Spatafora J.W."/>
            <person name="Grigoriev I.V."/>
            <person name="Martin F.M."/>
        </authorList>
    </citation>
    <scope>NUCLEOTIDE SEQUENCE [LARGE SCALE GENOMIC DNA]</scope>
    <source>
        <strain evidence="2 3">CBS 207.34</strain>
    </source>
</reference>
<sequence length="205" mass="22873">MPPGKPVEFYPLTHAFIARAMQETITHHLSRLAHQPPTTNSSLIFDRIALCRRTIARCDAADATPQAIWDDFSAQKAALGRRWAREMAGLGRSKLPDAEREREREREKREKGREEGSVRRALEVMEARGEREMEEGEVLEGTAAAATMAAGMGGGAGEQRSWERDVADLAAQYRRWDEFVRLRKLAAGGGERRGPKVVETIDGGF</sequence>
<dbReference type="OrthoDB" id="10551312at2759"/>
<evidence type="ECO:0000256" key="1">
    <source>
        <dbReference type="SAM" id="MobiDB-lite"/>
    </source>
</evidence>
<organism evidence="2 3">
    <name type="scientific">Glonium stellatum</name>
    <dbReference type="NCBI Taxonomy" id="574774"/>
    <lineage>
        <taxon>Eukaryota</taxon>
        <taxon>Fungi</taxon>
        <taxon>Dikarya</taxon>
        <taxon>Ascomycota</taxon>
        <taxon>Pezizomycotina</taxon>
        <taxon>Dothideomycetes</taxon>
        <taxon>Pleosporomycetidae</taxon>
        <taxon>Gloniales</taxon>
        <taxon>Gloniaceae</taxon>
        <taxon>Glonium</taxon>
    </lineage>
</organism>
<feature type="compositionally biased region" description="Basic and acidic residues" evidence="1">
    <location>
        <begin position="94"/>
        <end position="120"/>
    </location>
</feature>
<protein>
    <submittedName>
        <fullName evidence="2">Uncharacterized protein</fullName>
    </submittedName>
</protein>
<evidence type="ECO:0000313" key="2">
    <source>
        <dbReference type="EMBL" id="OCL05970.1"/>
    </source>
</evidence>
<accession>A0A8E2EWM8</accession>
<proteinExistence type="predicted"/>
<dbReference type="AlphaFoldDB" id="A0A8E2EWM8"/>
<dbReference type="EMBL" id="KV750161">
    <property type="protein sequence ID" value="OCL05970.1"/>
    <property type="molecule type" value="Genomic_DNA"/>
</dbReference>
<feature type="region of interest" description="Disordered" evidence="1">
    <location>
        <begin position="93"/>
        <end position="120"/>
    </location>
</feature>
<keyword evidence="3" id="KW-1185">Reference proteome</keyword>
<dbReference type="Proteomes" id="UP000250140">
    <property type="component" value="Unassembled WGS sequence"/>
</dbReference>
<evidence type="ECO:0000313" key="3">
    <source>
        <dbReference type="Proteomes" id="UP000250140"/>
    </source>
</evidence>